<dbReference type="STRING" id="494026.PGLA_25795"/>
<dbReference type="OrthoDB" id="277550at2"/>
<dbReference type="Pfam" id="PF14080">
    <property type="entry name" value="DUF4261"/>
    <property type="match status" value="1"/>
</dbReference>
<comment type="caution">
    <text evidence="2">The sequence shown here is derived from an EMBL/GenBank/DDBJ whole genome shotgun (WGS) entry which is preliminary data.</text>
</comment>
<dbReference type="InterPro" id="IPR025357">
    <property type="entry name" value="DUF4261"/>
</dbReference>
<dbReference type="Proteomes" id="UP000076967">
    <property type="component" value="Unassembled WGS sequence"/>
</dbReference>
<name>A0A168BZ56_9BACL</name>
<protein>
    <recommendedName>
        <fullName evidence="1">DUF4261 domain-containing protein</fullName>
    </recommendedName>
</protein>
<accession>A0A168BZ56</accession>
<organism evidence="2 3">
    <name type="scientific">Paenibacillus glacialis</name>
    <dbReference type="NCBI Taxonomy" id="494026"/>
    <lineage>
        <taxon>Bacteria</taxon>
        <taxon>Bacillati</taxon>
        <taxon>Bacillota</taxon>
        <taxon>Bacilli</taxon>
        <taxon>Bacillales</taxon>
        <taxon>Paenibacillaceae</taxon>
        <taxon>Paenibacillus</taxon>
    </lineage>
</organism>
<sequence>MTSEENMNENQEEINDSEVSGFEPLYTVEFLYEELPNLSSEKLLTAMETYTGAVKVSDAAKHGPTSFELEAVESQPLIFFHLNHKVTYDDGDVVTAQSCIYEPHNIQETNRFDSALQQSFHWQNASATISNCKYSVRVHDLFAEELPYKERFELILGVVQAILECTPCKAIFWHTSDKLVEPNAYLKAVEQGEKLYGAVNLRLYSTGKEKEMIMDTLGLSALGIPDLQCHFYDLDPSGVGRDLLVISKYLYDQGDIIHDGESIGTSSNKAYLCEHQHALVVPPRVVLDLNAHDANQLNNLS</sequence>
<dbReference type="EMBL" id="LVJH01000074">
    <property type="protein sequence ID" value="OAB32901.1"/>
    <property type="molecule type" value="Genomic_DNA"/>
</dbReference>
<feature type="domain" description="DUF4261" evidence="1">
    <location>
        <begin position="215"/>
        <end position="290"/>
    </location>
</feature>
<evidence type="ECO:0000313" key="3">
    <source>
        <dbReference type="Proteomes" id="UP000076967"/>
    </source>
</evidence>
<reference evidence="2 3" key="1">
    <citation type="submission" date="2016-03" db="EMBL/GenBank/DDBJ databases">
        <title>Draft genome sequence of Paenibacillus glacialis DSM 22343.</title>
        <authorList>
            <person name="Shin S.-K."/>
            <person name="Yi H."/>
        </authorList>
    </citation>
    <scope>NUCLEOTIDE SEQUENCE [LARGE SCALE GENOMIC DNA]</scope>
    <source>
        <strain evidence="2 3">DSM 22343</strain>
    </source>
</reference>
<dbReference type="AlphaFoldDB" id="A0A168BZ56"/>
<keyword evidence="3" id="KW-1185">Reference proteome</keyword>
<evidence type="ECO:0000259" key="1">
    <source>
        <dbReference type="Pfam" id="PF14080"/>
    </source>
</evidence>
<gene>
    <name evidence="2" type="ORF">PGLA_25795</name>
</gene>
<proteinExistence type="predicted"/>
<evidence type="ECO:0000313" key="2">
    <source>
        <dbReference type="EMBL" id="OAB32901.1"/>
    </source>
</evidence>